<name>A0AAE1KL05_PETCI</name>
<comment type="caution">
    <text evidence="2">The sequence shown here is derived from an EMBL/GenBank/DDBJ whole genome shotgun (WGS) entry which is preliminary data.</text>
</comment>
<reference evidence="2" key="1">
    <citation type="submission" date="2023-10" db="EMBL/GenBank/DDBJ databases">
        <title>Genome assemblies of two species of porcelain crab, Petrolisthes cinctipes and Petrolisthes manimaculis (Anomura: Porcellanidae).</title>
        <authorList>
            <person name="Angst P."/>
        </authorList>
    </citation>
    <scope>NUCLEOTIDE SEQUENCE</scope>
    <source>
        <strain evidence="2">PB745_01</strain>
        <tissue evidence="2">Gill</tissue>
    </source>
</reference>
<organism evidence="2 3">
    <name type="scientific">Petrolisthes cinctipes</name>
    <name type="common">Flat porcelain crab</name>
    <dbReference type="NCBI Taxonomy" id="88211"/>
    <lineage>
        <taxon>Eukaryota</taxon>
        <taxon>Metazoa</taxon>
        <taxon>Ecdysozoa</taxon>
        <taxon>Arthropoda</taxon>
        <taxon>Crustacea</taxon>
        <taxon>Multicrustacea</taxon>
        <taxon>Malacostraca</taxon>
        <taxon>Eumalacostraca</taxon>
        <taxon>Eucarida</taxon>
        <taxon>Decapoda</taxon>
        <taxon>Pleocyemata</taxon>
        <taxon>Anomura</taxon>
        <taxon>Galatheoidea</taxon>
        <taxon>Porcellanidae</taxon>
        <taxon>Petrolisthes</taxon>
    </lineage>
</organism>
<dbReference type="Proteomes" id="UP001286313">
    <property type="component" value="Unassembled WGS sequence"/>
</dbReference>
<evidence type="ECO:0000256" key="1">
    <source>
        <dbReference type="SAM" id="MobiDB-lite"/>
    </source>
</evidence>
<dbReference type="AlphaFoldDB" id="A0AAE1KL05"/>
<protein>
    <submittedName>
        <fullName evidence="2">Uncharacterized protein</fullName>
    </submittedName>
</protein>
<keyword evidence="3" id="KW-1185">Reference proteome</keyword>
<evidence type="ECO:0000313" key="3">
    <source>
        <dbReference type="Proteomes" id="UP001286313"/>
    </source>
</evidence>
<feature type="region of interest" description="Disordered" evidence="1">
    <location>
        <begin position="26"/>
        <end position="87"/>
    </location>
</feature>
<evidence type="ECO:0000313" key="2">
    <source>
        <dbReference type="EMBL" id="KAK3874330.1"/>
    </source>
</evidence>
<proteinExistence type="predicted"/>
<accession>A0AAE1KL05</accession>
<dbReference type="EMBL" id="JAWQEG010002108">
    <property type="protein sequence ID" value="KAK3874330.1"/>
    <property type="molecule type" value="Genomic_DNA"/>
</dbReference>
<sequence length="105" mass="11584">MVARHSPHPIVTSFIHQTARHLIHLPSHSPSRSSTLPPDASFFHPAMTPRSSTRRLVLPPGHPTPRSSTQCLVLPPGHPTSRSSTRPLVTSFSCHTTLLRFPSYP</sequence>
<gene>
    <name evidence="2" type="ORF">Pcinc_020718</name>
</gene>